<reference evidence="6" key="1">
    <citation type="submission" date="2021-01" db="UniProtKB">
        <authorList>
            <consortium name="EnsemblMetazoa"/>
        </authorList>
    </citation>
    <scope>IDENTIFICATION</scope>
</reference>
<keyword evidence="4" id="KW-0472">Membrane</keyword>
<dbReference type="OrthoDB" id="5966913at2759"/>
<feature type="transmembrane region" description="Helical" evidence="4">
    <location>
        <begin position="871"/>
        <end position="892"/>
    </location>
</feature>
<keyword evidence="4" id="KW-1133">Transmembrane helix</keyword>
<sequence length="900" mass="105121">MKWSSFRLLVAGYGVNVADYAYLKSCPLDQQSLLNNHYFYMEILNHKIETEEKHKKLWIALSLTMFSVACLYCYVLLSPQQRIDGPPHILFQRRLNSSSENLKKYYNQTSQNLNSIRKDYRYKEKFYVDLQIVSKDSKDGSHNNQGRKNLKEVVTIDQLLHSRNKSMSILQGPGGVGKTSTLEAAVLHWSQGKIWTDVKFVFLFKFRELNLFEDLPFKSAVSKMYDGILKDLKFDDLDSYGEKIVFLMDGIDEFQTLNKTLDQPSYGNDTSIAAGLYKLIHSEYFPGRQVVMTGRSHACQKIRSKFNKLKIDTYKVLGFSLFKAKEYIKLYFEDNDITKANNLIARINKAHKLQVMATTPAFLWSLCEIQQNIEMFEEFDTLTPLWVLQLTLFFKEHLLNSTNSTIADENIMELFAKSEIQELLYELSSIAKETLETGTLLVDSKKFKISNITALERSGFVNVISTKKGNKVEFYHLLMQEFLVALHFLKSDFKDHAYEMEWIRTYDDLRFVPSYAGLRGGCVANSSSSRYVIDFVRNLNLCNGGENQTNVALFLSKANSWQRMSVRVYPEAFHEYQNNMVISGVENDIKPIINITLFINGKKDVDIAFYFLKTIGRNIESYNIELVIWESKNIEQILPYLCYVKELYFNPFIDERTMRMIISTVNGCNTPFVNKIISGHQSIATMEDFVKVFNIKTLKLDFEYSASRGLCDVQCLQGIKLLRKHVIKNRFQPNFKLKELVVTVGHVNSHICWLFKDLMEIIGDIEIRIKTFYPRQFDNCKIMILNIPKNSNFSSLKISRTYSNIIRVKGDWVLRDESYYWKLQREQFVLKQYYQRPRMYLEYTICICLFANITLCLFGLSMFLMIHRCFFLGPIFMLVFTNFLFFLFALSLEMENYYDG</sequence>
<dbReference type="InterPro" id="IPR007111">
    <property type="entry name" value="NACHT_NTPase"/>
</dbReference>
<comment type="subcellular location">
    <subcellularLocation>
        <location evidence="1">Cytoplasm</location>
    </subcellularLocation>
</comment>
<feature type="transmembrane region" description="Helical" evidence="4">
    <location>
        <begin position="57"/>
        <end position="77"/>
    </location>
</feature>
<feature type="transmembrane region" description="Helical" evidence="4">
    <location>
        <begin position="840"/>
        <end position="864"/>
    </location>
</feature>
<evidence type="ECO:0000259" key="5">
    <source>
        <dbReference type="PROSITE" id="PS50837"/>
    </source>
</evidence>
<dbReference type="GO" id="GO:0005737">
    <property type="term" value="C:cytoplasm"/>
    <property type="evidence" value="ECO:0007669"/>
    <property type="project" value="UniProtKB-SubCell"/>
</dbReference>
<dbReference type="PANTHER" id="PTHR45690:SF19">
    <property type="entry name" value="NACHT, LRR AND PYD DOMAINS-CONTAINING PROTEIN 3"/>
    <property type="match status" value="1"/>
</dbReference>
<keyword evidence="3" id="KW-0677">Repeat</keyword>
<keyword evidence="4" id="KW-0812">Transmembrane</keyword>
<evidence type="ECO:0000256" key="3">
    <source>
        <dbReference type="ARBA" id="ARBA00022737"/>
    </source>
</evidence>
<dbReference type="AlphaFoldDB" id="A0A7M5UBL5"/>
<accession>A0A7M5UBL5</accession>
<protein>
    <recommendedName>
        <fullName evidence="5">NACHT domain-containing protein</fullName>
    </recommendedName>
</protein>
<evidence type="ECO:0000256" key="2">
    <source>
        <dbReference type="ARBA" id="ARBA00022490"/>
    </source>
</evidence>
<dbReference type="InterPro" id="IPR027417">
    <property type="entry name" value="P-loop_NTPase"/>
</dbReference>
<keyword evidence="7" id="KW-1185">Reference proteome</keyword>
<evidence type="ECO:0000313" key="7">
    <source>
        <dbReference type="Proteomes" id="UP000594262"/>
    </source>
</evidence>
<dbReference type="Proteomes" id="UP000594262">
    <property type="component" value="Unplaced"/>
</dbReference>
<evidence type="ECO:0000256" key="4">
    <source>
        <dbReference type="SAM" id="Phobius"/>
    </source>
</evidence>
<organism evidence="6 7">
    <name type="scientific">Clytia hemisphaerica</name>
    <dbReference type="NCBI Taxonomy" id="252671"/>
    <lineage>
        <taxon>Eukaryota</taxon>
        <taxon>Metazoa</taxon>
        <taxon>Cnidaria</taxon>
        <taxon>Hydrozoa</taxon>
        <taxon>Hydroidolina</taxon>
        <taxon>Leptothecata</taxon>
        <taxon>Obeliida</taxon>
        <taxon>Clytiidae</taxon>
        <taxon>Clytia</taxon>
    </lineage>
</organism>
<keyword evidence="2" id="KW-0963">Cytoplasm</keyword>
<feature type="domain" description="NACHT" evidence="5">
    <location>
        <begin position="166"/>
        <end position="298"/>
    </location>
</feature>
<dbReference type="Gene3D" id="3.40.50.300">
    <property type="entry name" value="P-loop containing nucleotide triphosphate hydrolases"/>
    <property type="match status" value="1"/>
</dbReference>
<name>A0A7M5UBL5_9CNID</name>
<dbReference type="Pfam" id="PF05729">
    <property type="entry name" value="NACHT"/>
    <property type="match status" value="1"/>
</dbReference>
<dbReference type="EnsemblMetazoa" id="CLYHEMT008509.1">
    <property type="protein sequence ID" value="CLYHEMP008509.1"/>
    <property type="gene ID" value="CLYHEMG008509"/>
</dbReference>
<dbReference type="PANTHER" id="PTHR45690">
    <property type="entry name" value="NACHT, LRR AND PYD DOMAINS-CONTAINING PROTEIN 12"/>
    <property type="match status" value="1"/>
</dbReference>
<evidence type="ECO:0000313" key="6">
    <source>
        <dbReference type="EnsemblMetazoa" id="CLYHEMP008509.1"/>
    </source>
</evidence>
<dbReference type="InterPro" id="IPR050637">
    <property type="entry name" value="NLRP_innate_immun_reg"/>
</dbReference>
<proteinExistence type="predicted"/>
<dbReference type="PROSITE" id="PS50837">
    <property type="entry name" value="NACHT"/>
    <property type="match status" value="1"/>
</dbReference>
<evidence type="ECO:0000256" key="1">
    <source>
        <dbReference type="ARBA" id="ARBA00004496"/>
    </source>
</evidence>
<dbReference type="SUPFAM" id="SSF52540">
    <property type="entry name" value="P-loop containing nucleoside triphosphate hydrolases"/>
    <property type="match status" value="1"/>
</dbReference>